<evidence type="ECO:0000313" key="6">
    <source>
        <dbReference type="Proteomes" id="UP000199705"/>
    </source>
</evidence>
<dbReference type="SMART" id="SM00342">
    <property type="entry name" value="HTH_ARAC"/>
    <property type="match status" value="1"/>
</dbReference>
<evidence type="ECO:0000256" key="1">
    <source>
        <dbReference type="ARBA" id="ARBA00023015"/>
    </source>
</evidence>
<dbReference type="Proteomes" id="UP000199705">
    <property type="component" value="Unassembled WGS sequence"/>
</dbReference>
<gene>
    <name evidence="5" type="ORF">SAMN05192573_103191</name>
</gene>
<dbReference type="Gene3D" id="1.10.10.60">
    <property type="entry name" value="Homeodomain-like"/>
    <property type="match status" value="1"/>
</dbReference>
<keyword evidence="6" id="KW-1185">Reference proteome</keyword>
<dbReference type="PANTHER" id="PTHR43280:SF32">
    <property type="entry name" value="TRANSCRIPTIONAL REGULATORY PROTEIN"/>
    <property type="match status" value="1"/>
</dbReference>
<dbReference type="GO" id="GO:0003700">
    <property type="term" value="F:DNA-binding transcription factor activity"/>
    <property type="evidence" value="ECO:0007669"/>
    <property type="project" value="InterPro"/>
</dbReference>
<dbReference type="Pfam" id="PF12833">
    <property type="entry name" value="HTH_18"/>
    <property type="match status" value="1"/>
</dbReference>
<dbReference type="SUPFAM" id="SSF46689">
    <property type="entry name" value="Homeodomain-like"/>
    <property type="match status" value="1"/>
</dbReference>
<evidence type="ECO:0000256" key="3">
    <source>
        <dbReference type="ARBA" id="ARBA00023163"/>
    </source>
</evidence>
<evidence type="ECO:0000259" key="4">
    <source>
        <dbReference type="PROSITE" id="PS01124"/>
    </source>
</evidence>
<dbReference type="PANTHER" id="PTHR43280">
    <property type="entry name" value="ARAC-FAMILY TRANSCRIPTIONAL REGULATOR"/>
    <property type="match status" value="1"/>
</dbReference>
<protein>
    <submittedName>
        <fullName evidence="5">Helix-turn-helix domain-containing protein</fullName>
    </submittedName>
</protein>
<dbReference type="STRING" id="551996.SAMN05192573_103191"/>
<dbReference type="EMBL" id="FNCG01000003">
    <property type="protein sequence ID" value="SDG35854.1"/>
    <property type="molecule type" value="Genomic_DNA"/>
</dbReference>
<dbReference type="AlphaFoldDB" id="A0A1G7TLG5"/>
<proteinExistence type="predicted"/>
<organism evidence="5 6">
    <name type="scientific">Mucilaginibacter gossypii</name>
    <dbReference type="NCBI Taxonomy" id="551996"/>
    <lineage>
        <taxon>Bacteria</taxon>
        <taxon>Pseudomonadati</taxon>
        <taxon>Bacteroidota</taxon>
        <taxon>Sphingobacteriia</taxon>
        <taxon>Sphingobacteriales</taxon>
        <taxon>Sphingobacteriaceae</taxon>
        <taxon>Mucilaginibacter</taxon>
    </lineage>
</organism>
<sequence length="305" mass="35018">MKIEKPKIAKVESIKEVHRMLNLPGPKHPLITLFDTRDERINLSCLPVSYVTSLYKISFIEKLGGKFRYGQGYYDFDEGSMVFTAPNQVVGSTAVYKGNEGYSLIFHQDFLQGFPLAAKIRQYGFFSYSSNEALHLSEQERKTVSSIFKIIEEELNSRIDDFSQEVVIAQIELLLTYAKRFYKRQFLTRQAATSDLLQRFEAALNSYFQKEMPTKRGLPTVQHMADRLNYTPNYLSDMLRSLTGLSAQQHIQEQLIERSKELLATSTLSISQVAYRLGFGHPQSFSRLFKTKTQLSPAQFKSSLN</sequence>
<keyword evidence="3" id="KW-0804">Transcription</keyword>
<dbReference type="InterPro" id="IPR009057">
    <property type="entry name" value="Homeodomain-like_sf"/>
</dbReference>
<reference evidence="6" key="1">
    <citation type="submission" date="2016-10" db="EMBL/GenBank/DDBJ databases">
        <authorList>
            <person name="Varghese N."/>
            <person name="Submissions S."/>
        </authorList>
    </citation>
    <scope>NUCLEOTIDE SEQUENCE [LARGE SCALE GENOMIC DNA]</scope>
    <source>
        <strain evidence="6">Gh-67</strain>
    </source>
</reference>
<name>A0A1G7TLG5_9SPHI</name>
<keyword evidence="2" id="KW-0238">DNA-binding</keyword>
<keyword evidence="1" id="KW-0805">Transcription regulation</keyword>
<accession>A0A1G7TLG5</accession>
<evidence type="ECO:0000313" key="5">
    <source>
        <dbReference type="EMBL" id="SDG35854.1"/>
    </source>
</evidence>
<feature type="domain" description="HTH araC/xylS-type" evidence="4">
    <location>
        <begin position="202"/>
        <end position="303"/>
    </location>
</feature>
<dbReference type="InterPro" id="IPR018060">
    <property type="entry name" value="HTH_AraC"/>
</dbReference>
<dbReference type="RefSeq" id="WP_091163962.1">
    <property type="nucleotide sequence ID" value="NZ_FNCG01000003.1"/>
</dbReference>
<dbReference type="PROSITE" id="PS01124">
    <property type="entry name" value="HTH_ARAC_FAMILY_2"/>
    <property type="match status" value="1"/>
</dbReference>
<dbReference type="GO" id="GO:0043565">
    <property type="term" value="F:sequence-specific DNA binding"/>
    <property type="evidence" value="ECO:0007669"/>
    <property type="project" value="InterPro"/>
</dbReference>
<evidence type="ECO:0000256" key="2">
    <source>
        <dbReference type="ARBA" id="ARBA00023125"/>
    </source>
</evidence>